<evidence type="ECO:0000313" key="13">
    <source>
        <dbReference type="EMBL" id="GLQ26196.1"/>
    </source>
</evidence>
<evidence type="ECO:0000256" key="7">
    <source>
        <dbReference type="ARBA" id="ARBA00022519"/>
    </source>
</evidence>
<keyword evidence="5 12" id="KW-0813">Transport</keyword>
<organism evidence="13 14">
    <name type="scientific">Sulfitobacter pacificus</name>
    <dbReference type="NCBI Taxonomy" id="1499314"/>
    <lineage>
        <taxon>Bacteria</taxon>
        <taxon>Pseudomonadati</taxon>
        <taxon>Pseudomonadota</taxon>
        <taxon>Alphaproteobacteria</taxon>
        <taxon>Rhodobacterales</taxon>
        <taxon>Roseobacteraceae</taxon>
        <taxon>Sulfitobacter</taxon>
    </lineage>
</organism>
<comment type="subcellular location">
    <subcellularLocation>
        <location evidence="2 12">Cell inner membrane</location>
        <topology evidence="2 12">Single-pass membrane protein</topology>
    </subcellularLocation>
</comment>
<gene>
    <name evidence="13" type="ORF">GCM10007927_09990</name>
</gene>
<sequence>MMPDLGKYAAEVLSAYGASLVLLAVLLAVTLRRGRAARAGLAQVEAEAKQETQKDG</sequence>
<keyword evidence="10 12" id="KW-1133">Transmembrane helix</keyword>
<dbReference type="EMBL" id="BSNL01000001">
    <property type="protein sequence ID" value="GLQ26196.1"/>
    <property type="molecule type" value="Genomic_DNA"/>
</dbReference>
<keyword evidence="11 12" id="KW-0472">Membrane</keyword>
<dbReference type="Pfam" id="PF04995">
    <property type="entry name" value="CcmD"/>
    <property type="match status" value="1"/>
</dbReference>
<name>A0ABQ5VGI5_9RHOB</name>
<evidence type="ECO:0000256" key="8">
    <source>
        <dbReference type="ARBA" id="ARBA00022692"/>
    </source>
</evidence>
<keyword evidence="8 12" id="KW-0812">Transmembrane</keyword>
<keyword evidence="6 12" id="KW-1003">Cell membrane</keyword>
<keyword evidence="9 12" id="KW-0201">Cytochrome c-type biogenesis</keyword>
<comment type="function">
    <text evidence="1 12">Required for the export of heme to the periplasm for the biogenesis of c-type cytochromes.</text>
</comment>
<evidence type="ECO:0000256" key="11">
    <source>
        <dbReference type="ARBA" id="ARBA00023136"/>
    </source>
</evidence>
<reference evidence="13" key="2">
    <citation type="submission" date="2023-01" db="EMBL/GenBank/DDBJ databases">
        <title>Draft genome sequence of Sulfitobacter pacificus strain NBRC 109915.</title>
        <authorList>
            <person name="Sun Q."/>
            <person name="Mori K."/>
        </authorList>
    </citation>
    <scope>NUCLEOTIDE SEQUENCE</scope>
    <source>
        <strain evidence="13">NBRC 109915</strain>
    </source>
</reference>
<proteinExistence type="inferred from homology"/>
<evidence type="ECO:0000256" key="4">
    <source>
        <dbReference type="ARBA" id="ARBA00016461"/>
    </source>
</evidence>
<dbReference type="InterPro" id="IPR007078">
    <property type="entry name" value="Haem_export_protD_CcmD"/>
</dbReference>
<dbReference type="RefSeq" id="WP_386257512.1">
    <property type="nucleotide sequence ID" value="NZ_BAABWP010000003.1"/>
</dbReference>
<evidence type="ECO:0000256" key="3">
    <source>
        <dbReference type="ARBA" id="ARBA00008741"/>
    </source>
</evidence>
<evidence type="ECO:0000256" key="5">
    <source>
        <dbReference type="ARBA" id="ARBA00022448"/>
    </source>
</evidence>
<protein>
    <recommendedName>
        <fullName evidence="4 12">Heme exporter protein D</fullName>
    </recommendedName>
</protein>
<evidence type="ECO:0000256" key="10">
    <source>
        <dbReference type="ARBA" id="ARBA00022989"/>
    </source>
</evidence>
<comment type="caution">
    <text evidence="13">The sequence shown here is derived from an EMBL/GenBank/DDBJ whole genome shotgun (WGS) entry which is preliminary data.</text>
</comment>
<evidence type="ECO:0000256" key="9">
    <source>
        <dbReference type="ARBA" id="ARBA00022748"/>
    </source>
</evidence>
<evidence type="ECO:0000256" key="2">
    <source>
        <dbReference type="ARBA" id="ARBA00004377"/>
    </source>
</evidence>
<accession>A0ABQ5VGI5</accession>
<evidence type="ECO:0000256" key="12">
    <source>
        <dbReference type="RuleBase" id="RU363101"/>
    </source>
</evidence>
<evidence type="ECO:0000256" key="1">
    <source>
        <dbReference type="ARBA" id="ARBA00002442"/>
    </source>
</evidence>
<evidence type="ECO:0000313" key="14">
    <source>
        <dbReference type="Proteomes" id="UP001161388"/>
    </source>
</evidence>
<reference evidence="13" key="1">
    <citation type="journal article" date="2014" name="Int. J. Syst. Evol. Microbiol.">
        <title>Complete genome of a new Firmicutes species belonging to the dominant human colonic microbiota ('Ruminococcus bicirculans') reveals two chromosomes and a selective capacity to utilize plant glucans.</title>
        <authorList>
            <consortium name="NISC Comparative Sequencing Program"/>
            <person name="Wegmann U."/>
            <person name="Louis P."/>
            <person name="Goesmann A."/>
            <person name="Henrissat B."/>
            <person name="Duncan S.H."/>
            <person name="Flint H.J."/>
        </authorList>
    </citation>
    <scope>NUCLEOTIDE SEQUENCE</scope>
    <source>
        <strain evidence="13">NBRC 109915</strain>
    </source>
</reference>
<feature type="transmembrane region" description="Helical" evidence="12">
    <location>
        <begin position="12"/>
        <end position="31"/>
    </location>
</feature>
<keyword evidence="7 12" id="KW-0997">Cell inner membrane</keyword>
<evidence type="ECO:0000256" key="6">
    <source>
        <dbReference type="ARBA" id="ARBA00022475"/>
    </source>
</evidence>
<dbReference type="Proteomes" id="UP001161388">
    <property type="component" value="Unassembled WGS sequence"/>
</dbReference>
<dbReference type="NCBIfam" id="TIGR03141">
    <property type="entry name" value="cytochro_ccmD"/>
    <property type="match status" value="1"/>
</dbReference>
<keyword evidence="14" id="KW-1185">Reference proteome</keyword>
<comment type="similarity">
    <text evidence="3 12">Belongs to the CcmD/CycX/HelD family.</text>
</comment>